<sequence>MPTIDSGRQRARLTHEHLDVVTHLLHGQPVPAGRADAERELTDAGLLRSGAPVEFLAELVAQLTQAEISIDVEISGRDGVSTHGALLTSTLCWTVQGWPGTEEKEYALLDPRLLPTWLAATLGLSTEGSSESEPEVDSTVGALDAALATRGALEARLDAGGSLLDGAAETLGAIGETPGIPPRLAELLTFERRAWRVTCSWRQGDQLAVRAVAVVDAGPQGLWQRALPAEPVGPEPLPPTTALRFRRLSPSETFRAVGELVPRSTER</sequence>
<accession>A0A2U1ZUC3</accession>
<dbReference type="EMBL" id="PYHR01000002">
    <property type="protein sequence ID" value="PWD50584.1"/>
    <property type="molecule type" value="Genomic_DNA"/>
</dbReference>
<keyword evidence="2" id="KW-1185">Reference proteome</keyword>
<evidence type="ECO:0000313" key="2">
    <source>
        <dbReference type="Proteomes" id="UP000245166"/>
    </source>
</evidence>
<evidence type="ECO:0000313" key="1">
    <source>
        <dbReference type="EMBL" id="PWD50584.1"/>
    </source>
</evidence>
<comment type="caution">
    <text evidence="1">The sequence shown here is derived from an EMBL/GenBank/DDBJ whole genome shotgun (WGS) entry which is preliminary data.</text>
</comment>
<protein>
    <submittedName>
        <fullName evidence="1">Uncharacterized protein</fullName>
    </submittedName>
</protein>
<name>A0A2U1ZUC3_9MICO</name>
<proteinExistence type="predicted"/>
<gene>
    <name evidence="1" type="ORF">C8046_07895</name>
</gene>
<dbReference type="AlphaFoldDB" id="A0A2U1ZUC3"/>
<organism evidence="1 2">
    <name type="scientific">Serinibacter arcticus</name>
    <dbReference type="NCBI Taxonomy" id="1655435"/>
    <lineage>
        <taxon>Bacteria</taxon>
        <taxon>Bacillati</taxon>
        <taxon>Actinomycetota</taxon>
        <taxon>Actinomycetes</taxon>
        <taxon>Micrococcales</taxon>
        <taxon>Beutenbergiaceae</taxon>
        <taxon>Serinibacter</taxon>
    </lineage>
</organism>
<dbReference type="OrthoDB" id="3510499at2"/>
<dbReference type="RefSeq" id="WP_109228964.1">
    <property type="nucleotide sequence ID" value="NZ_PYHR01000002.1"/>
</dbReference>
<dbReference type="Proteomes" id="UP000245166">
    <property type="component" value="Unassembled WGS sequence"/>
</dbReference>
<reference evidence="1 2" key="1">
    <citation type="submission" date="2018-03" db="EMBL/GenBank/DDBJ databases">
        <title>Genome assembly of novel Miniimonas species PCH200.</title>
        <authorList>
            <person name="Thakur V."/>
            <person name="Kumar V."/>
            <person name="Singh D."/>
        </authorList>
    </citation>
    <scope>NUCLEOTIDE SEQUENCE [LARGE SCALE GENOMIC DNA]</scope>
    <source>
        <strain evidence="1 2">PCH200</strain>
    </source>
</reference>